<dbReference type="HOGENOM" id="CLU_3354771_0_0_5"/>
<sequence length="36" mass="4283">MQKIIVLKVLFLKTIIFQICYFEGEEEYLKGCEKGK</sequence>
<evidence type="ECO:0000313" key="1">
    <source>
        <dbReference type="EMBL" id="EJF76037.1"/>
    </source>
</evidence>
<dbReference type="EMBL" id="AIME01000002">
    <property type="protein sequence ID" value="EJF76037.1"/>
    <property type="molecule type" value="Genomic_DNA"/>
</dbReference>
<accession>J1IWM0</accession>
<organism evidence="1 2">
    <name type="scientific">Bartonella alsatica IBS 382</name>
    <dbReference type="NCBI Taxonomy" id="1094551"/>
    <lineage>
        <taxon>Bacteria</taxon>
        <taxon>Pseudomonadati</taxon>
        <taxon>Pseudomonadota</taxon>
        <taxon>Alphaproteobacteria</taxon>
        <taxon>Hyphomicrobiales</taxon>
        <taxon>Bartonellaceae</taxon>
        <taxon>Bartonella</taxon>
    </lineage>
</organism>
<proteinExistence type="predicted"/>
<dbReference type="AlphaFoldDB" id="J1IWM0"/>
<comment type="caution">
    <text evidence="1">The sequence shown here is derived from an EMBL/GenBank/DDBJ whole genome shotgun (WGS) entry which is preliminary data.</text>
</comment>
<name>J1IWM0_9HYPH</name>
<evidence type="ECO:0000313" key="2">
    <source>
        <dbReference type="Proteomes" id="UP000008761"/>
    </source>
</evidence>
<protein>
    <submittedName>
        <fullName evidence="1">Uncharacterized protein</fullName>
    </submittedName>
</protein>
<reference evidence="1 2" key="1">
    <citation type="submission" date="2012-03" db="EMBL/GenBank/DDBJ databases">
        <title>The Genome Sequence of Bartonella alsatica IBS 382.</title>
        <authorList>
            <consortium name="The Broad Institute Genome Sequencing Platform"/>
            <consortium name="The Broad Institute Genome Sequencing Center for Infectious Disease"/>
            <person name="Feldgarden M."/>
            <person name="Kirby J."/>
            <person name="Kosoy M."/>
            <person name="Birtles R."/>
            <person name="Probert W.S."/>
            <person name="Chiaraviglio L."/>
            <person name="Young S.K."/>
            <person name="Zeng Q."/>
            <person name="Gargeya S."/>
            <person name="Fitzgerald M."/>
            <person name="Haas B."/>
            <person name="Abouelleil A."/>
            <person name="Alvarado L."/>
            <person name="Arachchi H.M."/>
            <person name="Berlin A."/>
            <person name="Chapman S.B."/>
            <person name="Gearin G."/>
            <person name="Goldberg J."/>
            <person name="Griggs A."/>
            <person name="Gujja S."/>
            <person name="Hansen M."/>
            <person name="Heiman D."/>
            <person name="Howarth C."/>
            <person name="Larimer J."/>
            <person name="Lui A."/>
            <person name="MacDonald P.J.P."/>
            <person name="McCowen C."/>
            <person name="Montmayeur A."/>
            <person name="Murphy C."/>
            <person name="Neiman D."/>
            <person name="Pearson M."/>
            <person name="Priest M."/>
            <person name="Roberts A."/>
            <person name="Saif S."/>
            <person name="Shea T."/>
            <person name="Sisk P."/>
            <person name="Stolte C."/>
            <person name="Sykes S."/>
            <person name="Wortman J."/>
            <person name="Nusbaum C."/>
            <person name="Birren B."/>
        </authorList>
    </citation>
    <scope>NUCLEOTIDE SEQUENCE [LARGE SCALE GENOMIC DNA]</scope>
    <source>
        <strain evidence="1 2">IBS 382</strain>
    </source>
</reference>
<gene>
    <name evidence="1" type="ORF">MEC_00146</name>
</gene>
<dbReference type="Proteomes" id="UP000008761">
    <property type="component" value="Unassembled WGS sequence"/>
</dbReference>